<dbReference type="PANTHER" id="PTHR12236">
    <property type="entry name" value="STRUCTURAL CONTITUENT OF CUTICLE"/>
    <property type="match status" value="1"/>
</dbReference>
<dbReference type="InterPro" id="IPR000618">
    <property type="entry name" value="Insect_cuticle"/>
</dbReference>
<dbReference type="AlphaFoldDB" id="A0A7T8JWX2"/>
<organism evidence="3 4">
    <name type="scientific">Caligus rogercresseyi</name>
    <name type="common">Sea louse</name>
    <dbReference type="NCBI Taxonomy" id="217165"/>
    <lineage>
        <taxon>Eukaryota</taxon>
        <taxon>Metazoa</taxon>
        <taxon>Ecdysozoa</taxon>
        <taxon>Arthropoda</taxon>
        <taxon>Crustacea</taxon>
        <taxon>Multicrustacea</taxon>
        <taxon>Hexanauplia</taxon>
        <taxon>Copepoda</taxon>
        <taxon>Siphonostomatoida</taxon>
        <taxon>Caligidae</taxon>
        <taxon>Caligus</taxon>
    </lineage>
</organism>
<evidence type="ECO:0000313" key="3">
    <source>
        <dbReference type="EMBL" id="QQP37181.1"/>
    </source>
</evidence>
<gene>
    <name evidence="3" type="ORF">FKW44_017378</name>
</gene>
<name>A0A7T8JWX2_CALRO</name>
<dbReference type="GO" id="GO:0042302">
    <property type="term" value="F:structural constituent of cuticle"/>
    <property type="evidence" value="ECO:0007669"/>
    <property type="project" value="UniProtKB-UniRule"/>
</dbReference>
<dbReference type="GO" id="GO:0031012">
    <property type="term" value="C:extracellular matrix"/>
    <property type="evidence" value="ECO:0007669"/>
    <property type="project" value="TreeGrafter"/>
</dbReference>
<accession>A0A7T8JWX2</accession>
<feature type="non-terminal residue" evidence="3">
    <location>
        <position position="1"/>
    </location>
</feature>
<feature type="non-terminal residue" evidence="3">
    <location>
        <position position="60"/>
    </location>
</feature>
<sequence>GYGNTKYSFGYKVNGGPYGGNFGHKESSDGYGTQGEYHVHLPDGRLQTVNYSVDKGHSGY</sequence>
<dbReference type="EMBL" id="CP045901">
    <property type="protein sequence ID" value="QQP37181.1"/>
    <property type="molecule type" value="Genomic_DNA"/>
</dbReference>
<dbReference type="PANTHER" id="PTHR12236:SF79">
    <property type="entry name" value="CUTICULAR PROTEIN 50CB-RELATED"/>
    <property type="match status" value="1"/>
</dbReference>
<dbReference type="InterPro" id="IPR051217">
    <property type="entry name" value="Insect_Cuticle_Struc_Prot"/>
</dbReference>
<keyword evidence="1 2" id="KW-0193">Cuticle</keyword>
<evidence type="ECO:0000313" key="4">
    <source>
        <dbReference type="Proteomes" id="UP000595437"/>
    </source>
</evidence>
<proteinExistence type="predicted"/>
<reference evidence="4" key="1">
    <citation type="submission" date="2021-01" db="EMBL/GenBank/DDBJ databases">
        <title>Caligus Genome Assembly.</title>
        <authorList>
            <person name="Gallardo-Escarate C."/>
        </authorList>
    </citation>
    <scope>NUCLEOTIDE SEQUENCE [LARGE SCALE GENOMIC DNA]</scope>
</reference>
<dbReference type="Proteomes" id="UP000595437">
    <property type="component" value="Chromosome 12"/>
</dbReference>
<evidence type="ECO:0000256" key="2">
    <source>
        <dbReference type="PROSITE-ProRule" id="PRU00497"/>
    </source>
</evidence>
<protein>
    <submittedName>
        <fullName evidence="3">Cuticular protein RR2 family member 26</fullName>
    </submittedName>
</protein>
<dbReference type="Pfam" id="PF00379">
    <property type="entry name" value="Chitin_bind_4"/>
    <property type="match status" value="1"/>
</dbReference>
<dbReference type="GO" id="GO:0005615">
    <property type="term" value="C:extracellular space"/>
    <property type="evidence" value="ECO:0007669"/>
    <property type="project" value="TreeGrafter"/>
</dbReference>
<evidence type="ECO:0000256" key="1">
    <source>
        <dbReference type="ARBA" id="ARBA00022460"/>
    </source>
</evidence>
<keyword evidence="4" id="KW-1185">Reference proteome</keyword>
<dbReference type="OrthoDB" id="6378648at2759"/>
<dbReference type="PROSITE" id="PS51155">
    <property type="entry name" value="CHIT_BIND_RR_2"/>
    <property type="match status" value="1"/>
</dbReference>